<accession>A0A0A9H0Q4</accession>
<dbReference type="AlphaFoldDB" id="A0A0A9H0Q4"/>
<dbReference type="EMBL" id="GBRH01167544">
    <property type="protein sequence ID" value="JAE30352.1"/>
    <property type="molecule type" value="Transcribed_RNA"/>
</dbReference>
<evidence type="ECO:0000313" key="1">
    <source>
        <dbReference type="EMBL" id="JAE30352.1"/>
    </source>
</evidence>
<organism evidence="1">
    <name type="scientific">Arundo donax</name>
    <name type="common">Giant reed</name>
    <name type="synonym">Donax arundinaceus</name>
    <dbReference type="NCBI Taxonomy" id="35708"/>
    <lineage>
        <taxon>Eukaryota</taxon>
        <taxon>Viridiplantae</taxon>
        <taxon>Streptophyta</taxon>
        <taxon>Embryophyta</taxon>
        <taxon>Tracheophyta</taxon>
        <taxon>Spermatophyta</taxon>
        <taxon>Magnoliopsida</taxon>
        <taxon>Liliopsida</taxon>
        <taxon>Poales</taxon>
        <taxon>Poaceae</taxon>
        <taxon>PACMAD clade</taxon>
        <taxon>Arundinoideae</taxon>
        <taxon>Arundineae</taxon>
        <taxon>Arundo</taxon>
    </lineage>
</organism>
<name>A0A0A9H0Q4_ARUDO</name>
<reference evidence="1" key="2">
    <citation type="journal article" date="2015" name="Data Brief">
        <title>Shoot transcriptome of the giant reed, Arundo donax.</title>
        <authorList>
            <person name="Barrero R.A."/>
            <person name="Guerrero F.D."/>
            <person name="Moolhuijzen P."/>
            <person name="Goolsby J.A."/>
            <person name="Tidwell J."/>
            <person name="Bellgard S.E."/>
            <person name="Bellgard M.I."/>
        </authorList>
    </citation>
    <scope>NUCLEOTIDE SEQUENCE</scope>
    <source>
        <tissue evidence="1">Shoot tissue taken approximately 20 cm above the soil surface</tissue>
    </source>
</reference>
<protein>
    <submittedName>
        <fullName evidence="1">Uncharacterized protein</fullName>
    </submittedName>
</protein>
<proteinExistence type="predicted"/>
<reference evidence="1" key="1">
    <citation type="submission" date="2014-09" db="EMBL/GenBank/DDBJ databases">
        <authorList>
            <person name="Magalhaes I.L.F."/>
            <person name="Oliveira U."/>
            <person name="Santos F.R."/>
            <person name="Vidigal T.H.D.A."/>
            <person name="Brescovit A.D."/>
            <person name="Santos A.J."/>
        </authorList>
    </citation>
    <scope>NUCLEOTIDE SEQUENCE</scope>
    <source>
        <tissue evidence="1">Shoot tissue taken approximately 20 cm above the soil surface</tissue>
    </source>
</reference>
<sequence length="46" mass="5131">MGNQGKRCRACLIHCHHSWVSTSSSHPVGLNQCLTSSRSCHQPNQR</sequence>